<protein>
    <submittedName>
        <fullName evidence="2">Uncharacterized protein</fullName>
    </submittedName>
</protein>
<evidence type="ECO:0000256" key="1">
    <source>
        <dbReference type="SAM" id="SignalP"/>
    </source>
</evidence>
<name>A0AAD7NPF8_9AGAR</name>
<sequence>MLPFKSFIFGLLAAALAVAAPTPDNLLGEVIDALGIGFVTSIEVTLTSLSALQLSISFEAQNPLLFELTLDRVTTSAGLNGTTYASFDHSFSKPVVVPPLGKANSGNVTNVPLTQGVDASLAIIPFGVLDLQEGGFRVICVKHLRHRWRPTGDIWSKTDQRAYDVQFGPFVMEKKGCFSWFKIWVEFELEEENFAGIVYHFVYRGLC</sequence>
<organism evidence="2 3">
    <name type="scientific">Mycena metata</name>
    <dbReference type="NCBI Taxonomy" id="1033252"/>
    <lineage>
        <taxon>Eukaryota</taxon>
        <taxon>Fungi</taxon>
        <taxon>Dikarya</taxon>
        <taxon>Basidiomycota</taxon>
        <taxon>Agaricomycotina</taxon>
        <taxon>Agaricomycetes</taxon>
        <taxon>Agaricomycetidae</taxon>
        <taxon>Agaricales</taxon>
        <taxon>Marasmiineae</taxon>
        <taxon>Mycenaceae</taxon>
        <taxon>Mycena</taxon>
    </lineage>
</organism>
<dbReference type="AlphaFoldDB" id="A0AAD7NPF8"/>
<feature type="chain" id="PRO_5042124112" evidence="1">
    <location>
        <begin position="20"/>
        <end position="207"/>
    </location>
</feature>
<gene>
    <name evidence="2" type="ORF">B0H16DRAFT_1452776</name>
</gene>
<keyword evidence="1" id="KW-0732">Signal</keyword>
<dbReference type="Proteomes" id="UP001215598">
    <property type="component" value="Unassembled WGS sequence"/>
</dbReference>
<feature type="signal peptide" evidence="1">
    <location>
        <begin position="1"/>
        <end position="19"/>
    </location>
</feature>
<accession>A0AAD7NPF8</accession>
<keyword evidence="3" id="KW-1185">Reference proteome</keyword>
<evidence type="ECO:0000313" key="3">
    <source>
        <dbReference type="Proteomes" id="UP001215598"/>
    </source>
</evidence>
<proteinExistence type="predicted"/>
<dbReference type="EMBL" id="JARKIB010000019">
    <property type="protein sequence ID" value="KAJ7768850.1"/>
    <property type="molecule type" value="Genomic_DNA"/>
</dbReference>
<reference evidence="2" key="1">
    <citation type="submission" date="2023-03" db="EMBL/GenBank/DDBJ databases">
        <title>Massive genome expansion in bonnet fungi (Mycena s.s.) driven by repeated elements and novel gene families across ecological guilds.</title>
        <authorList>
            <consortium name="Lawrence Berkeley National Laboratory"/>
            <person name="Harder C.B."/>
            <person name="Miyauchi S."/>
            <person name="Viragh M."/>
            <person name="Kuo A."/>
            <person name="Thoen E."/>
            <person name="Andreopoulos B."/>
            <person name="Lu D."/>
            <person name="Skrede I."/>
            <person name="Drula E."/>
            <person name="Henrissat B."/>
            <person name="Morin E."/>
            <person name="Kohler A."/>
            <person name="Barry K."/>
            <person name="LaButti K."/>
            <person name="Morin E."/>
            <person name="Salamov A."/>
            <person name="Lipzen A."/>
            <person name="Mereny Z."/>
            <person name="Hegedus B."/>
            <person name="Baldrian P."/>
            <person name="Stursova M."/>
            <person name="Weitz H."/>
            <person name="Taylor A."/>
            <person name="Grigoriev I.V."/>
            <person name="Nagy L.G."/>
            <person name="Martin F."/>
            <person name="Kauserud H."/>
        </authorList>
    </citation>
    <scope>NUCLEOTIDE SEQUENCE</scope>
    <source>
        <strain evidence="2">CBHHK182m</strain>
    </source>
</reference>
<evidence type="ECO:0000313" key="2">
    <source>
        <dbReference type="EMBL" id="KAJ7768850.1"/>
    </source>
</evidence>
<comment type="caution">
    <text evidence="2">The sequence shown here is derived from an EMBL/GenBank/DDBJ whole genome shotgun (WGS) entry which is preliminary data.</text>
</comment>